<reference evidence="2" key="1">
    <citation type="submission" date="2023-06" db="EMBL/GenBank/DDBJ databases">
        <title>Reference genome for the Northern bat (Eptesicus nilssonii), a most northern bat species.</title>
        <authorList>
            <person name="Laine V.N."/>
            <person name="Pulliainen A.T."/>
            <person name="Lilley T.M."/>
        </authorList>
    </citation>
    <scope>NUCLEOTIDE SEQUENCE</scope>
    <source>
        <strain evidence="2">BLF_Eptnil</strain>
        <tissue evidence="2">Kidney</tissue>
    </source>
</reference>
<organism evidence="2 3">
    <name type="scientific">Cnephaeus nilssonii</name>
    <name type="common">Northern bat</name>
    <name type="synonym">Eptesicus nilssonii</name>
    <dbReference type="NCBI Taxonomy" id="3371016"/>
    <lineage>
        <taxon>Eukaryota</taxon>
        <taxon>Metazoa</taxon>
        <taxon>Chordata</taxon>
        <taxon>Craniata</taxon>
        <taxon>Vertebrata</taxon>
        <taxon>Euteleostomi</taxon>
        <taxon>Mammalia</taxon>
        <taxon>Eutheria</taxon>
        <taxon>Laurasiatheria</taxon>
        <taxon>Chiroptera</taxon>
        <taxon>Yangochiroptera</taxon>
        <taxon>Vespertilionidae</taxon>
        <taxon>Cnephaeus</taxon>
    </lineage>
</organism>
<evidence type="ECO:0000256" key="1">
    <source>
        <dbReference type="SAM" id="MobiDB-lite"/>
    </source>
</evidence>
<feature type="compositionally biased region" description="Polar residues" evidence="1">
    <location>
        <begin position="1"/>
        <end position="20"/>
    </location>
</feature>
<sequence>MGWNGVKTQLSQPLNKSPSYGSEKPLQLCNKVYILLKILNLVTPVETARSSSQDPPPDGAEGTPGKTRRAAARTRSLAGLGLTPAAGTQSGCWASCTPTGPQKLRRQVSTQTTEPMPSCHLTVLAERPVSFSGTRHERQFSEELSQSCFPSTALLCEVATGSFSSVALVPVSDGEPMTRVSALTRVAISDDTRPHAEDETFAAPEDETFATRVFDLLWLPQAPPSVLRVTSSWFRLLLRAPPHFCPISRAMRRLCPVMAPEDSVEASRLLQSSEHSFLAA</sequence>
<dbReference type="EMBL" id="JAULJE010000010">
    <property type="protein sequence ID" value="KAK1338228.1"/>
    <property type="molecule type" value="Genomic_DNA"/>
</dbReference>
<feature type="region of interest" description="Disordered" evidence="1">
    <location>
        <begin position="47"/>
        <end position="73"/>
    </location>
</feature>
<accession>A0AA40HVW8</accession>
<dbReference type="AlphaFoldDB" id="A0AA40HVW8"/>
<name>A0AA40HVW8_CNENI</name>
<keyword evidence="3" id="KW-1185">Reference proteome</keyword>
<proteinExistence type="predicted"/>
<comment type="caution">
    <text evidence="2">The sequence shown here is derived from an EMBL/GenBank/DDBJ whole genome shotgun (WGS) entry which is preliminary data.</text>
</comment>
<dbReference type="Proteomes" id="UP001177744">
    <property type="component" value="Unassembled WGS sequence"/>
</dbReference>
<feature type="non-terminal residue" evidence="2">
    <location>
        <position position="280"/>
    </location>
</feature>
<evidence type="ECO:0000313" key="3">
    <source>
        <dbReference type="Proteomes" id="UP001177744"/>
    </source>
</evidence>
<protein>
    <submittedName>
        <fullName evidence="2">Uncharacterized protein</fullName>
    </submittedName>
</protein>
<feature type="region of interest" description="Disordered" evidence="1">
    <location>
        <begin position="1"/>
        <end position="21"/>
    </location>
</feature>
<evidence type="ECO:0000313" key="2">
    <source>
        <dbReference type="EMBL" id="KAK1338228.1"/>
    </source>
</evidence>
<gene>
    <name evidence="2" type="ORF">QTO34_001342</name>
</gene>